<reference evidence="1 2" key="1">
    <citation type="journal article" date="2016" name="Nat. Commun.">
        <title>Thousands of microbial genomes shed light on interconnected biogeochemical processes in an aquifer system.</title>
        <authorList>
            <person name="Anantharaman K."/>
            <person name="Brown C.T."/>
            <person name="Hug L.A."/>
            <person name="Sharon I."/>
            <person name="Castelle C.J."/>
            <person name="Probst A.J."/>
            <person name="Thomas B.C."/>
            <person name="Singh A."/>
            <person name="Wilkins M.J."/>
            <person name="Karaoz U."/>
            <person name="Brodie E.L."/>
            <person name="Williams K.H."/>
            <person name="Hubbard S.S."/>
            <person name="Banfield J.F."/>
        </authorList>
    </citation>
    <scope>NUCLEOTIDE SEQUENCE [LARGE SCALE GENOMIC DNA]</scope>
</reference>
<evidence type="ECO:0000313" key="2">
    <source>
        <dbReference type="Proteomes" id="UP000177481"/>
    </source>
</evidence>
<sequence length="318" mass="36151">MLERDSYMTDEMPEHLEADKSRLLDSIDSRHEGLDIEQVNYFLGSYGLKPRESVIFYDEDIDQLKEVLPEDRSFQTFLDDARGRRCGAYFPRYQTSLLRRPREYEATNGPVVTEGFLVHELSHSTSELASYKITDLGDEIGISVPRCGQNVSGEGKSWGNFFEEGFAEMMRAEYVKTFQGEAERVKLLTRLGKPSESTLDASIPSSYRDLTYYIPLKYAYITPDNNNVQISVTTMAGMGLELICKKEPRLWNALISARKEMSGLREVPKIINGLKSGLYTDLRALGYSREDFSDGYKKIVDSLFDGKLSLNDQGDINI</sequence>
<organism evidence="1 2">
    <name type="scientific">Candidatus Berkelbacteria bacterium RIFCSPLOWO2_01_FULL_50_28</name>
    <dbReference type="NCBI Taxonomy" id="1797471"/>
    <lineage>
        <taxon>Bacteria</taxon>
        <taxon>Candidatus Berkelbacteria</taxon>
    </lineage>
</organism>
<dbReference type="STRING" id="1797471.A3A71_00940"/>
<dbReference type="EMBL" id="MEZX01000002">
    <property type="protein sequence ID" value="OGD64607.1"/>
    <property type="molecule type" value="Genomic_DNA"/>
</dbReference>
<name>A0A1F5EB17_9BACT</name>
<dbReference type="AlphaFoldDB" id="A0A1F5EB17"/>
<comment type="caution">
    <text evidence="1">The sequence shown here is derived from an EMBL/GenBank/DDBJ whole genome shotgun (WGS) entry which is preliminary data.</text>
</comment>
<proteinExistence type="predicted"/>
<accession>A0A1F5EB17</accession>
<evidence type="ECO:0000313" key="1">
    <source>
        <dbReference type="EMBL" id="OGD64607.1"/>
    </source>
</evidence>
<gene>
    <name evidence="1" type="ORF">A3A71_00940</name>
</gene>
<dbReference type="Proteomes" id="UP000177481">
    <property type="component" value="Unassembled WGS sequence"/>
</dbReference>
<protein>
    <submittedName>
        <fullName evidence="1">Uncharacterized protein</fullName>
    </submittedName>
</protein>